<proteinExistence type="predicted"/>
<protein>
    <submittedName>
        <fullName evidence="2">Uncharacterized protein</fullName>
    </submittedName>
</protein>
<feature type="region of interest" description="Disordered" evidence="1">
    <location>
        <begin position="1"/>
        <end position="41"/>
    </location>
</feature>
<name>X0T1U6_9ZZZZ</name>
<reference evidence="2" key="1">
    <citation type="journal article" date="2014" name="Front. Microbiol.">
        <title>High frequency of phylogenetically diverse reductive dehalogenase-homologous genes in deep subseafloor sedimentary metagenomes.</title>
        <authorList>
            <person name="Kawai M."/>
            <person name="Futagami T."/>
            <person name="Toyoda A."/>
            <person name="Takaki Y."/>
            <person name="Nishi S."/>
            <person name="Hori S."/>
            <person name="Arai W."/>
            <person name="Tsubouchi T."/>
            <person name="Morono Y."/>
            <person name="Uchiyama I."/>
            <person name="Ito T."/>
            <person name="Fujiyama A."/>
            <person name="Inagaki F."/>
            <person name="Takami H."/>
        </authorList>
    </citation>
    <scope>NUCLEOTIDE SEQUENCE</scope>
    <source>
        <strain evidence="2">Expedition CK06-06</strain>
    </source>
</reference>
<feature type="non-terminal residue" evidence="2">
    <location>
        <position position="1"/>
    </location>
</feature>
<comment type="caution">
    <text evidence="2">The sequence shown here is derived from an EMBL/GenBank/DDBJ whole genome shotgun (WGS) entry which is preliminary data.</text>
</comment>
<evidence type="ECO:0000313" key="2">
    <source>
        <dbReference type="EMBL" id="GAF87229.1"/>
    </source>
</evidence>
<dbReference type="EMBL" id="BARS01017756">
    <property type="protein sequence ID" value="GAF87229.1"/>
    <property type="molecule type" value="Genomic_DNA"/>
</dbReference>
<organism evidence="2">
    <name type="scientific">marine sediment metagenome</name>
    <dbReference type="NCBI Taxonomy" id="412755"/>
    <lineage>
        <taxon>unclassified sequences</taxon>
        <taxon>metagenomes</taxon>
        <taxon>ecological metagenomes</taxon>
    </lineage>
</organism>
<evidence type="ECO:0000256" key="1">
    <source>
        <dbReference type="SAM" id="MobiDB-lite"/>
    </source>
</evidence>
<gene>
    <name evidence="2" type="ORF">S01H1_28999</name>
</gene>
<accession>X0T1U6</accession>
<dbReference type="AlphaFoldDB" id="X0T1U6"/>
<sequence length="41" mass="4245">EETGEIAPSTLGEVAPLGESLFPAGKEAARLPKSKRGPKKP</sequence>
<feature type="compositionally biased region" description="Basic residues" evidence="1">
    <location>
        <begin position="32"/>
        <end position="41"/>
    </location>
</feature>